<evidence type="ECO:0000313" key="3">
    <source>
        <dbReference type="EMBL" id="KAK3321926.1"/>
    </source>
</evidence>
<dbReference type="InterPro" id="IPR025676">
    <property type="entry name" value="Clr5_dom"/>
</dbReference>
<feature type="compositionally biased region" description="Polar residues" evidence="1">
    <location>
        <begin position="725"/>
        <end position="743"/>
    </location>
</feature>
<keyword evidence="4" id="KW-1185">Reference proteome</keyword>
<dbReference type="Pfam" id="PF14420">
    <property type="entry name" value="Clr5"/>
    <property type="match status" value="1"/>
</dbReference>
<sequence>MLPQWQTIELLYLGRIATPLLGHACAHPNNHANSHAPAPALTLPTPTSTPALCRAKIELNPTSVHPALITAMDDSSSPESAGAAMALFTASDGSNPMLDGDYDDFFVKEESDSPPPEEDKRRFLIERRQSSKSNPKTLSSRAQRTSGAVIKSGKSSGKLQAAQAASRGAPLSSRLPLIPRKAEDWDPWKSILYELYITQNRILRDIINIMDTTYNLKATPKMYKNQFARWGFFKYAVKRRPRIKSDARAVAEDQDADIVIDDLDDSFDTAIVPMIHQNRSSRAMQSGMTAVQHFVHGYVELDAANAKEEAVLSLHEPFYRYFKTAMDLFDLKDHVQGGRVLRLAFLQIEPKISAPTMKSFADLCFLVPHLLLESDRKDILSAYLTYLTRLVSVKFGNHPLAEIISSFADLLDRPEEIMRYIMILSQINAETIANVPAIAENTQDWAKNLYLACQRSIKDDKAIVKKTHDHHMIRLEAQGVYWAQKLILQDPESEHLALQWLHRKFDSDFPERVQAFREKTKGRIEAGELPQHFSRLMESLMLGWLNDYYETAQDWPKMFEWGKQGLALATDEQYVIWSINLEGLMRKYGSAEEADELRRRRLEHEWLERNSTMSEVYKLTLDKQVKGTGGPLTLEICITALGGDEMDCYLTGVDLKGTPAAEGLEIELKEEKTTFVGNQTWRLKKKYTVVVEDEDENEVEIVLQNVVIKIFDGEAPPSAKATVGTGESSVELATQNWTDDSQE</sequence>
<feature type="compositionally biased region" description="Basic and acidic residues" evidence="1">
    <location>
        <begin position="105"/>
        <end position="129"/>
    </location>
</feature>
<gene>
    <name evidence="3" type="ORF">B0H66DRAFT_601406</name>
</gene>
<evidence type="ECO:0000256" key="1">
    <source>
        <dbReference type="SAM" id="MobiDB-lite"/>
    </source>
</evidence>
<protein>
    <recommendedName>
        <fullName evidence="2">Clr5 domain-containing protein</fullName>
    </recommendedName>
</protein>
<evidence type="ECO:0000259" key="2">
    <source>
        <dbReference type="Pfam" id="PF14420"/>
    </source>
</evidence>
<proteinExistence type="predicted"/>
<dbReference type="EMBL" id="JAUEDM010000003">
    <property type="protein sequence ID" value="KAK3321926.1"/>
    <property type="molecule type" value="Genomic_DNA"/>
</dbReference>
<comment type="caution">
    <text evidence="3">The sequence shown here is derived from an EMBL/GenBank/DDBJ whole genome shotgun (WGS) entry which is preliminary data.</text>
</comment>
<accession>A0AAE0IBF9</accession>
<feature type="compositionally biased region" description="Polar residues" evidence="1">
    <location>
        <begin position="131"/>
        <end position="146"/>
    </location>
</feature>
<feature type="region of interest" description="Disordered" evidence="1">
    <location>
        <begin position="100"/>
        <end position="167"/>
    </location>
</feature>
<organism evidence="3 4">
    <name type="scientific">Apodospora peruviana</name>
    <dbReference type="NCBI Taxonomy" id="516989"/>
    <lineage>
        <taxon>Eukaryota</taxon>
        <taxon>Fungi</taxon>
        <taxon>Dikarya</taxon>
        <taxon>Ascomycota</taxon>
        <taxon>Pezizomycotina</taxon>
        <taxon>Sordariomycetes</taxon>
        <taxon>Sordariomycetidae</taxon>
        <taxon>Sordariales</taxon>
        <taxon>Lasiosphaeriaceae</taxon>
        <taxon>Apodospora</taxon>
    </lineage>
</organism>
<dbReference type="AlphaFoldDB" id="A0AAE0IBF9"/>
<evidence type="ECO:0000313" key="4">
    <source>
        <dbReference type="Proteomes" id="UP001283341"/>
    </source>
</evidence>
<dbReference type="Proteomes" id="UP001283341">
    <property type="component" value="Unassembled WGS sequence"/>
</dbReference>
<reference evidence="3" key="1">
    <citation type="journal article" date="2023" name="Mol. Phylogenet. Evol.">
        <title>Genome-scale phylogeny and comparative genomics of the fungal order Sordariales.</title>
        <authorList>
            <person name="Hensen N."/>
            <person name="Bonometti L."/>
            <person name="Westerberg I."/>
            <person name="Brannstrom I.O."/>
            <person name="Guillou S."/>
            <person name="Cros-Aarteil S."/>
            <person name="Calhoun S."/>
            <person name="Haridas S."/>
            <person name="Kuo A."/>
            <person name="Mondo S."/>
            <person name="Pangilinan J."/>
            <person name="Riley R."/>
            <person name="LaButti K."/>
            <person name="Andreopoulos B."/>
            <person name="Lipzen A."/>
            <person name="Chen C."/>
            <person name="Yan M."/>
            <person name="Daum C."/>
            <person name="Ng V."/>
            <person name="Clum A."/>
            <person name="Steindorff A."/>
            <person name="Ohm R.A."/>
            <person name="Martin F."/>
            <person name="Silar P."/>
            <person name="Natvig D.O."/>
            <person name="Lalanne C."/>
            <person name="Gautier V."/>
            <person name="Ament-Velasquez S.L."/>
            <person name="Kruys A."/>
            <person name="Hutchinson M.I."/>
            <person name="Powell A.J."/>
            <person name="Barry K."/>
            <person name="Miller A.N."/>
            <person name="Grigoriev I.V."/>
            <person name="Debuchy R."/>
            <person name="Gladieux P."/>
            <person name="Hiltunen Thoren M."/>
            <person name="Johannesson H."/>
        </authorList>
    </citation>
    <scope>NUCLEOTIDE SEQUENCE</scope>
    <source>
        <strain evidence="3">CBS 118394</strain>
    </source>
</reference>
<dbReference type="PANTHER" id="PTHR38788:SF3">
    <property type="entry name" value="CLR5 DOMAIN-CONTAINING PROTEIN"/>
    <property type="match status" value="1"/>
</dbReference>
<dbReference type="PANTHER" id="PTHR38788">
    <property type="entry name" value="CLR5 DOMAIN-CONTAINING PROTEIN"/>
    <property type="match status" value="1"/>
</dbReference>
<feature type="region of interest" description="Disordered" evidence="1">
    <location>
        <begin position="719"/>
        <end position="743"/>
    </location>
</feature>
<reference evidence="3" key="2">
    <citation type="submission" date="2023-06" db="EMBL/GenBank/DDBJ databases">
        <authorList>
            <consortium name="Lawrence Berkeley National Laboratory"/>
            <person name="Haridas S."/>
            <person name="Hensen N."/>
            <person name="Bonometti L."/>
            <person name="Westerberg I."/>
            <person name="Brannstrom I.O."/>
            <person name="Guillou S."/>
            <person name="Cros-Aarteil S."/>
            <person name="Calhoun S."/>
            <person name="Kuo A."/>
            <person name="Mondo S."/>
            <person name="Pangilinan J."/>
            <person name="Riley R."/>
            <person name="Labutti K."/>
            <person name="Andreopoulos B."/>
            <person name="Lipzen A."/>
            <person name="Chen C."/>
            <person name="Yanf M."/>
            <person name="Daum C."/>
            <person name="Ng V."/>
            <person name="Clum A."/>
            <person name="Steindorff A."/>
            <person name="Ohm R."/>
            <person name="Martin F."/>
            <person name="Silar P."/>
            <person name="Natvig D."/>
            <person name="Lalanne C."/>
            <person name="Gautier V."/>
            <person name="Ament-Velasquez S.L."/>
            <person name="Kruys A."/>
            <person name="Hutchinson M.I."/>
            <person name="Powell A.J."/>
            <person name="Barry K."/>
            <person name="Miller A.N."/>
            <person name="Grigoriev I.V."/>
            <person name="Debuchy R."/>
            <person name="Gladieux P."/>
            <person name="Thoren M.H."/>
            <person name="Johannesson H."/>
        </authorList>
    </citation>
    <scope>NUCLEOTIDE SEQUENCE</scope>
    <source>
        <strain evidence="3">CBS 118394</strain>
    </source>
</reference>
<feature type="domain" description="Clr5" evidence="2">
    <location>
        <begin position="182"/>
        <end position="234"/>
    </location>
</feature>
<name>A0AAE0IBF9_9PEZI</name>